<dbReference type="InterPro" id="IPR002068">
    <property type="entry name" value="A-crystallin/Hsp20_dom"/>
</dbReference>
<keyword evidence="6" id="KW-1133">Transmembrane helix</keyword>
<dbReference type="Gramene" id="RZC49034">
    <property type="protein sequence ID" value="RZC49034"/>
    <property type="gene ID" value="C5167_017462"/>
</dbReference>
<dbReference type="STRING" id="3469.A0A4Y7IJH1"/>
<feature type="transmembrane region" description="Helical" evidence="6">
    <location>
        <begin position="335"/>
        <end position="359"/>
    </location>
</feature>
<dbReference type="CDD" id="cd06464">
    <property type="entry name" value="ACD_sHsps-like"/>
    <property type="match status" value="1"/>
</dbReference>
<evidence type="ECO:0000256" key="3">
    <source>
        <dbReference type="ARBA" id="ARBA00022821"/>
    </source>
</evidence>
<evidence type="ECO:0000256" key="1">
    <source>
        <dbReference type="ARBA" id="ARBA00004162"/>
    </source>
</evidence>
<dbReference type="PANTHER" id="PTHR43670:SF34">
    <property type="entry name" value="HSP20-LIKE CHAPERONES SUPERFAMILY PROTEIN"/>
    <property type="match status" value="1"/>
</dbReference>
<dbReference type="SUPFAM" id="SSF49764">
    <property type="entry name" value="HSP20-like chaperones"/>
    <property type="match status" value="1"/>
</dbReference>
<accession>A0A4Y7IJH1</accession>
<feature type="region of interest" description="Disordered" evidence="5">
    <location>
        <begin position="198"/>
        <end position="222"/>
    </location>
</feature>
<evidence type="ECO:0000256" key="4">
    <source>
        <dbReference type="PROSITE-ProRule" id="PRU00285"/>
    </source>
</evidence>
<evidence type="ECO:0000259" key="7">
    <source>
        <dbReference type="PROSITE" id="PS01031"/>
    </source>
</evidence>
<proteinExistence type="inferred from homology"/>
<dbReference type="Gene3D" id="2.60.40.790">
    <property type="match status" value="1"/>
</dbReference>
<evidence type="ECO:0000313" key="8">
    <source>
        <dbReference type="EMBL" id="RZC49034.1"/>
    </source>
</evidence>
<dbReference type="PANTHER" id="PTHR43670">
    <property type="entry name" value="HEAT SHOCK PROTEIN 26"/>
    <property type="match status" value="1"/>
</dbReference>
<keyword evidence="6" id="KW-0472">Membrane</keyword>
<feature type="region of interest" description="Disordered" evidence="5">
    <location>
        <begin position="290"/>
        <end position="329"/>
    </location>
</feature>
<name>A0A4Y7IJH1_PAPSO</name>
<dbReference type="InterPro" id="IPR008978">
    <property type="entry name" value="HSP20-like_chaperone"/>
</dbReference>
<keyword evidence="2" id="KW-1003">Cell membrane</keyword>
<dbReference type="AlphaFoldDB" id="A0A4Y7IJH1"/>
<dbReference type="GO" id="GO:0034605">
    <property type="term" value="P:cellular response to heat"/>
    <property type="evidence" value="ECO:0007669"/>
    <property type="project" value="TreeGrafter"/>
</dbReference>
<keyword evidence="6" id="KW-0812">Transmembrane</keyword>
<dbReference type="OMA" id="WHQIERA"/>
<keyword evidence="3" id="KW-0611">Plant defense</keyword>
<sequence>MELEIGLKITKTKDDGNFTTSNLRITKDGNGPVFVSSETESMFILTAHLQGYRRERIKIDINEDGTLISISGDKTIQEMVMVRWTMYKKEAEITGFKKAFRIPNGVKLNKIKARFNQEETILSIFMPKLKKGIQGVAIEEVTDVAEEQEEEKVVEEAVAVQENESEKTELESLDMPAIETEKMSSNIEEIPEMVIQENQETERTETQDEEAPGEVVQEPTENERIPELETASVKEKEVEEIHDETSCNEKEEELIEEIVKQEDFVEDTSIAPVEPEEEPLILEHEQQLVEEKEENREQQQLRGEEMQNYDEEESSIENKATSPTNETSPWLRYPFGAPSGFIIGSTLFGLLIALVVHLLSENKKLKKHGTS</sequence>
<organism evidence="8 9">
    <name type="scientific">Papaver somniferum</name>
    <name type="common">Opium poppy</name>
    <dbReference type="NCBI Taxonomy" id="3469"/>
    <lineage>
        <taxon>Eukaryota</taxon>
        <taxon>Viridiplantae</taxon>
        <taxon>Streptophyta</taxon>
        <taxon>Embryophyta</taxon>
        <taxon>Tracheophyta</taxon>
        <taxon>Spermatophyta</taxon>
        <taxon>Magnoliopsida</taxon>
        <taxon>Ranunculales</taxon>
        <taxon>Papaveraceae</taxon>
        <taxon>Papaveroideae</taxon>
        <taxon>Papaver</taxon>
    </lineage>
</organism>
<dbReference type="PROSITE" id="PS01031">
    <property type="entry name" value="SHSP"/>
    <property type="match status" value="1"/>
</dbReference>
<dbReference type="GO" id="GO:0006952">
    <property type="term" value="P:defense response"/>
    <property type="evidence" value="ECO:0007669"/>
    <property type="project" value="UniProtKB-KW"/>
</dbReference>
<evidence type="ECO:0000256" key="5">
    <source>
        <dbReference type="SAM" id="MobiDB-lite"/>
    </source>
</evidence>
<dbReference type="OrthoDB" id="1920188at2759"/>
<feature type="compositionally biased region" description="Basic and acidic residues" evidence="5">
    <location>
        <begin position="290"/>
        <end position="305"/>
    </location>
</feature>
<evidence type="ECO:0000313" key="9">
    <source>
        <dbReference type="Proteomes" id="UP000316621"/>
    </source>
</evidence>
<evidence type="ECO:0000256" key="6">
    <source>
        <dbReference type="SAM" id="Phobius"/>
    </source>
</evidence>
<comment type="subcellular location">
    <subcellularLocation>
        <location evidence="1">Cell membrane</location>
        <topology evidence="1">Single-pass membrane protein</topology>
    </subcellularLocation>
</comment>
<reference evidence="8 9" key="1">
    <citation type="journal article" date="2018" name="Science">
        <title>The opium poppy genome and morphinan production.</title>
        <authorList>
            <person name="Guo L."/>
            <person name="Winzer T."/>
            <person name="Yang X."/>
            <person name="Li Y."/>
            <person name="Ning Z."/>
            <person name="He Z."/>
            <person name="Teodor R."/>
            <person name="Lu Y."/>
            <person name="Bowser T.A."/>
            <person name="Graham I.A."/>
            <person name="Ye K."/>
        </authorList>
    </citation>
    <scope>NUCLEOTIDE SEQUENCE [LARGE SCALE GENOMIC DNA]</scope>
    <source>
        <strain evidence="9">cv. HN1</strain>
        <tissue evidence="8">Leaves</tissue>
    </source>
</reference>
<dbReference type="Proteomes" id="UP000316621">
    <property type="component" value="Chromosome 2"/>
</dbReference>
<gene>
    <name evidence="8" type="ORF">C5167_017462</name>
</gene>
<keyword evidence="9" id="KW-1185">Reference proteome</keyword>
<feature type="domain" description="SHSP" evidence="7">
    <location>
        <begin position="24"/>
        <end position="147"/>
    </location>
</feature>
<feature type="compositionally biased region" description="Polar residues" evidence="5">
    <location>
        <begin position="317"/>
        <end position="328"/>
    </location>
</feature>
<evidence type="ECO:0000256" key="2">
    <source>
        <dbReference type="ARBA" id="ARBA00022475"/>
    </source>
</evidence>
<protein>
    <recommendedName>
        <fullName evidence="7">SHSP domain-containing protein</fullName>
    </recommendedName>
</protein>
<dbReference type="EMBL" id="CM010716">
    <property type="protein sequence ID" value="RZC49034.1"/>
    <property type="molecule type" value="Genomic_DNA"/>
</dbReference>
<dbReference type="GO" id="GO:0005886">
    <property type="term" value="C:plasma membrane"/>
    <property type="evidence" value="ECO:0007669"/>
    <property type="project" value="UniProtKB-SubCell"/>
</dbReference>
<comment type="similarity">
    <text evidence="4">Belongs to the small heat shock protein (HSP20) family.</text>
</comment>